<evidence type="ECO:0000313" key="5">
    <source>
        <dbReference type="EMBL" id="KAL3231343.1"/>
    </source>
</evidence>
<protein>
    <submittedName>
        <fullName evidence="5">Uncharacterized protein</fullName>
    </submittedName>
</protein>
<sequence length="254" mass="25554">MAYTKTAILIAAAAALASAQTPQQVDELNIILNDVKSHLSQYMALVEDPSSGITIADLPAGVLSLGMAMATATDSSYTTLYKDVDFNAIVPFLTKLPWYSQRLETELAKDLETSTSSSAVETTSSTEVPSSSSTEAPSTSSTEAPSTSSTEVHSTSSTEAASSSKSETSPAASSKAEESSSKATPSSSKASSSATPSKVASTTVSTKATSASASTTKAAISQIGDGQIQAQTTNGAAKVAGMGAGIFAAAALLL</sequence>
<dbReference type="InterPro" id="IPR000420">
    <property type="entry name" value="Yeast_PIR_rpt"/>
</dbReference>
<name>A0ABR4NSC8_9SACH</name>
<dbReference type="PROSITE" id="PS50256">
    <property type="entry name" value="PIR_REPEAT_2"/>
    <property type="match status" value="1"/>
</dbReference>
<comment type="caution">
    <text evidence="5">The sequence shown here is derived from an EMBL/GenBank/DDBJ whole genome shotgun (WGS) entry which is preliminary data.</text>
</comment>
<dbReference type="InterPro" id="IPR000992">
    <property type="entry name" value="SRP1_TIP1"/>
</dbReference>
<dbReference type="InterPro" id="IPR050788">
    <property type="entry name" value="Yeast_SRP1/TIP1_CWP"/>
</dbReference>
<feature type="compositionally biased region" description="Low complexity" evidence="3">
    <location>
        <begin position="181"/>
        <end position="214"/>
    </location>
</feature>
<comment type="subcellular location">
    <subcellularLocation>
        <location evidence="1">Cell envelope</location>
    </subcellularLocation>
</comment>
<feature type="signal peptide" evidence="4">
    <location>
        <begin position="1"/>
        <end position="19"/>
    </location>
</feature>
<keyword evidence="2 4" id="KW-0732">Signal</keyword>
<dbReference type="PANTHER" id="PTHR31002:SF34">
    <property type="entry name" value="CELL WALL PROTEIN CWP1-RELATED"/>
    <property type="match status" value="1"/>
</dbReference>
<evidence type="ECO:0000256" key="2">
    <source>
        <dbReference type="ARBA" id="ARBA00022729"/>
    </source>
</evidence>
<proteinExistence type="predicted"/>
<evidence type="ECO:0000256" key="3">
    <source>
        <dbReference type="SAM" id="MobiDB-lite"/>
    </source>
</evidence>
<dbReference type="Pfam" id="PF00660">
    <property type="entry name" value="SRP1_TIP1"/>
    <property type="match status" value="1"/>
</dbReference>
<dbReference type="PANTHER" id="PTHR31002">
    <property type="entry name" value="SERIPAUPERIN"/>
    <property type="match status" value="1"/>
</dbReference>
<dbReference type="Pfam" id="PF00399">
    <property type="entry name" value="PIR"/>
    <property type="match status" value="1"/>
</dbReference>
<dbReference type="Proteomes" id="UP001623330">
    <property type="component" value="Unassembled WGS sequence"/>
</dbReference>
<dbReference type="EMBL" id="JBEVYD010000007">
    <property type="protein sequence ID" value="KAL3231343.1"/>
    <property type="molecule type" value="Genomic_DNA"/>
</dbReference>
<gene>
    <name evidence="5" type="ORF">RNJ44_00378</name>
</gene>
<organism evidence="5 6">
    <name type="scientific">Nakaseomyces bracarensis</name>
    <dbReference type="NCBI Taxonomy" id="273131"/>
    <lineage>
        <taxon>Eukaryota</taxon>
        <taxon>Fungi</taxon>
        <taxon>Dikarya</taxon>
        <taxon>Ascomycota</taxon>
        <taxon>Saccharomycotina</taxon>
        <taxon>Saccharomycetes</taxon>
        <taxon>Saccharomycetales</taxon>
        <taxon>Saccharomycetaceae</taxon>
        <taxon>Nakaseomyces</taxon>
    </lineage>
</organism>
<evidence type="ECO:0000256" key="4">
    <source>
        <dbReference type="SAM" id="SignalP"/>
    </source>
</evidence>
<feature type="compositionally biased region" description="Low complexity" evidence="3">
    <location>
        <begin position="113"/>
        <end position="174"/>
    </location>
</feature>
<evidence type="ECO:0000256" key="1">
    <source>
        <dbReference type="ARBA" id="ARBA00004196"/>
    </source>
</evidence>
<keyword evidence="6" id="KW-1185">Reference proteome</keyword>
<feature type="chain" id="PRO_5046813686" evidence="4">
    <location>
        <begin position="20"/>
        <end position="254"/>
    </location>
</feature>
<reference evidence="5 6" key="1">
    <citation type="submission" date="2024-05" db="EMBL/GenBank/DDBJ databases">
        <title>Long read based assembly of the Candida bracarensis genome reveals expanded adhesin content.</title>
        <authorList>
            <person name="Marcet-Houben M."/>
            <person name="Ksiezopolska E."/>
            <person name="Gabaldon T."/>
        </authorList>
    </citation>
    <scope>NUCLEOTIDE SEQUENCE [LARGE SCALE GENOMIC DNA]</scope>
    <source>
        <strain evidence="5 6">CBM6</strain>
    </source>
</reference>
<feature type="region of interest" description="Disordered" evidence="3">
    <location>
        <begin position="110"/>
        <end position="214"/>
    </location>
</feature>
<evidence type="ECO:0000313" key="6">
    <source>
        <dbReference type="Proteomes" id="UP001623330"/>
    </source>
</evidence>
<accession>A0ABR4NSC8</accession>